<keyword evidence="5" id="KW-0547">Nucleotide-binding</keyword>
<evidence type="ECO:0000259" key="12">
    <source>
        <dbReference type="Pfam" id="PF02706"/>
    </source>
</evidence>
<evidence type="ECO:0000256" key="5">
    <source>
        <dbReference type="ARBA" id="ARBA00022741"/>
    </source>
</evidence>
<dbReference type="SUPFAM" id="SSF52540">
    <property type="entry name" value="P-loop containing nucleoside triphosphate hydrolases"/>
    <property type="match status" value="1"/>
</dbReference>
<evidence type="ECO:0000256" key="6">
    <source>
        <dbReference type="ARBA" id="ARBA00022840"/>
    </source>
</evidence>
<keyword evidence="14" id="KW-0808">Transferase</keyword>
<dbReference type="Proteomes" id="UP000318661">
    <property type="component" value="Unassembled WGS sequence"/>
</dbReference>
<feature type="domain" description="CobQ/CobB/MinD/ParA nucleotide binding" evidence="11">
    <location>
        <begin position="512"/>
        <end position="688"/>
    </location>
</feature>
<keyword evidence="14" id="KW-0418">Kinase</keyword>
<dbReference type="Pfam" id="PF01656">
    <property type="entry name" value="CbiA"/>
    <property type="match status" value="1"/>
</dbReference>
<accession>A0A537LHH6</accession>
<evidence type="ECO:0000256" key="4">
    <source>
        <dbReference type="ARBA" id="ARBA00022692"/>
    </source>
</evidence>
<evidence type="ECO:0000256" key="3">
    <source>
        <dbReference type="ARBA" id="ARBA00022475"/>
    </source>
</evidence>
<comment type="similarity">
    <text evidence="2">Belongs to the CpsC/CapA family.</text>
</comment>
<reference evidence="14 15" key="1">
    <citation type="journal article" date="2019" name="Nat. Microbiol.">
        <title>Mediterranean grassland soil C-N compound turnover is dependent on rainfall and depth, and is mediated by genomically divergent microorganisms.</title>
        <authorList>
            <person name="Diamond S."/>
            <person name="Andeer P.F."/>
            <person name="Li Z."/>
            <person name="Crits-Christoph A."/>
            <person name="Burstein D."/>
            <person name="Anantharaman K."/>
            <person name="Lane K.R."/>
            <person name="Thomas B.C."/>
            <person name="Pan C."/>
            <person name="Northen T.R."/>
            <person name="Banfield J.F."/>
        </authorList>
    </citation>
    <scope>NUCLEOTIDE SEQUENCE [LARGE SCALE GENOMIC DNA]</scope>
    <source>
        <strain evidence="14">NP_2</strain>
    </source>
</reference>
<evidence type="ECO:0000313" key="15">
    <source>
        <dbReference type="Proteomes" id="UP000318661"/>
    </source>
</evidence>
<evidence type="ECO:0000256" key="10">
    <source>
        <dbReference type="SAM" id="Phobius"/>
    </source>
</evidence>
<dbReference type="InterPro" id="IPR050445">
    <property type="entry name" value="Bact_polysacc_biosynth/exp"/>
</dbReference>
<evidence type="ECO:0000313" key="14">
    <source>
        <dbReference type="EMBL" id="TMJ07479.1"/>
    </source>
</evidence>
<dbReference type="AlphaFoldDB" id="A0A537LHH6"/>
<evidence type="ECO:0000256" key="8">
    <source>
        <dbReference type="ARBA" id="ARBA00023136"/>
    </source>
</evidence>
<evidence type="ECO:0000259" key="13">
    <source>
        <dbReference type="Pfam" id="PF13807"/>
    </source>
</evidence>
<organism evidence="14 15">
    <name type="scientific">Candidatus Segetimicrobium genomatis</name>
    <dbReference type="NCBI Taxonomy" id="2569760"/>
    <lineage>
        <taxon>Bacteria</taxon>
        <taxon>Bacillati</taxon>
        <taxon>Candidatus Sysuimicrobiota</taxon>
        <taxon>Candidatus Sysuimicrobiia</taxon>
        <taxon>Candidatus Sysuimicrobiales</taxon>
        <taxon>Candidatus Segetimicrobiaceae</taxon>
        <taxon>Candidatus Segetimicrobium</taxon>
    </lineage>
</organism>
<feature type="coiled-coil region" evidence="9">
    <location>
        <begin position="361"/>
        <end position="388"/>
    </location>
</feature>
<dbReference type="PANTHER" id="PTHR32309:SF13">
    <property type="entry name" value="FERRIC ENTEROBACTIN TRANSPORT PROTEIN FEPE"/>
    <property type="match status" value="1"/>
</dbReference>
<evidence type="ECO:0000256" key="1">
    <source>
        <dbReference type="ARBA" id="ARBA00004651"/>
    </source>
</evidence>
<evidence type="ECO:0000256" key="9">
    <source>
        <dbReference type="SAM" id="Coils"/>
    </source>
</evidence>
<proteinExistence type="inferred from homology"/>
<keyword evidence="6" id="KW-0067">ATP-binding</keyword>
<dbReference type="EC" id="2.7.10.2" evidence="14"/>
<dbReference type="InterPro" id="IPR005702">
    <property type="entry name" value="Wzc-like_C"/>
</dbReference>
<evidence type="ECO:0000256" key="2">
    <source>
        <dbReference type="ARBA" id="ARBA00006683"/>
    </source>
</evidence>
<keyword evidence="4 10" id="KW-0812">Transmembrane</keyword>
<keyword evidence="9" id="KW-0175">Coiled coil</keyword>
<comment type="subcellular location">
    <subcellularLocation>
        <location evidence="1">Cell membrane</location>
        <topology evidence="1">Multi-pass membrane protein</topology>
    </subcellularLocation>
</comment>
<dbReference type="Gene3D" id="3.40.50.300">
    <property type="entry name" value="P-loop containing nucleotide triphosphate hydrolases"/>
    <property type="match status" value="1"/>
</dbReference>
<gene>
    <name evidence="14" type="ORF">E6G99_06595</name>
</gene>
<dbReference type="InterPro" id="IPR027417">
    <property type="entry name" value="P-loop_NTPase"/>
</dbReference>
<comment type="caution">
    <text evidence="14">The sequence shown here is derived from an EMBL/GenBank/DDBJ whole genome shotgun (WGS) entry which is preliminary data.</text>
</comment>
<dbReference type="GO" id="GO:0005524">
    <property type="term" value="F:ATP binding"/>
    <property type="evidence" value="ECO:0007669"/>
    <property type="project" value="UniProtKB-KW"/>
</dbReference>
<keyword evidence="3" id="KW-1003">Cell membrane</keyword>
<dbReference type="InterPro" id="IPR032807">
    <property type="entry name" value="GNVR"/>
</dbReference>
<keyword evidence="8 10" id="KW-0472">Membrane</keyword>
<dbReference type="EMBL" id="VBAJ01000175">
    <property type="protein sequence ID" value="TMJ07479.1"/>
    <property type="molecule type" value="Genomic_DNA"/>
</dbReference>
<dbReference type="NCBIfam" id="TIGR01007">
    <property type="entry name" value="eps_fam"/>
    <property type="match status" value="1"/>
</dbReference>
<dbReference type="PANTHER" id="PTHR32309">
    <property type="entry name" value="TYROSINE-PROTEIN KINASE"/>
    <property type="match status" value="1"/>
</dbReference>
<feature type="transmembrane region" description="Helical" evidence="10">
    <location>
        <begin position="15"/>
        <end position="34"/>
    </location>
</feature>
<feature type="domain" description="Polysaccharide chain length determinant N-terminal" evidence="12">
    <location>
        <begin position="11"/>
        <end position="94"/>
    </location>
</feature>
<dbReference type="GO" id="GO:0004715">
    <property type="term" value="F:non-membrane spanning protein tyrosine kinase activity"/>
    <property type="evidence" value="ECO:0007669"/>
    <property type="project" value="UniProtKB-EC"/>
</dbReference>
<dbReference type="InterPro" id="IPR002586">
    <property type="entry name" value="CobQ/CobB/MinD/ParA_Nub-bd_dom"/>
</dbReference>
<dbReference type="Pfam" id="PF02706">
    <property type="entry name" value="Wzz"/>
    <property type="match status" value="1"/>
</dbReference>
<dbReference type="GO" id="GO:0005886">
    <property type="term" value="C:plasma membrane"/>
    <property type="evidence" value="ECO:0007669"/>
    <property type="project" value="UniProtKB-SubCell"/>
</dbReference>
<feature type="domain" description="Tyrosine-protein kinase G-rich" evidence="13">
    <location>
        <begin position="357"/>
        <end position="434"/>
    </location>
</feature>
<protein>
    <submittedName>
        <fullName evidence="14">Polysaccharide biosynthesis tyrosine autokinase</fullName>
        <ecNumber evidence="14">2.7.10.2</ecNumber>
    </submittedName>
</protein>
<evidence type="ECO:0000256" key="7">
    <source>
        <dbReference type="ARBA" id="ARBA00022989"/>
    </source>
</evidence>
<sequence length="708" mass="76748">MEHEPSLRDHIDLLLGRWWLVAAVAAVALTTALVSSLTTPRVYRAATTVLVDRTGASLRLASDSTGISQQVFVDSYVDTMAEVVKSRAVAELALDRLGVAVDRAQAVRRLQAGLRVLRVRGADVIRIEAEGPTPDAAAQNVNAITQGFIDWHLQSRRAQAGAGREFIESQIAVVGLELRTAENELAAYKTRAGQVSLSEQTTSVISKLADFEAQRRAAAVEQQAIEASLREARAALATQEPTVVSSFTVAEDPNAAQFRQEVTRLEITLAGLKEQFTDLHPQVMATRAQISEAESRFKQMAVERVISRLVTRNPVHQDLARQLITLEVGREAAKARQSALQGIVSRYEQDVRAFPATEVQLARLTRDVRVAEQTYIQLSEKLQEAKIAEASIVGDLRVVDRAVAPTVSVRPHTLMNVLFGALLGLVVGACGVYVLEAIETTFKTPQQVADVLGLPVLAEIPTWRDGANGNGKRDLPLLMDHRRRAPFAEAFRHLRTSLLYLSPDRPLRTVQVTSPGPGEGKTTVSANLAIALSQTGRRVCLMECDLRRPTLSWAFQPKTTLGLSDLLVDGLSADQAVQPTTVENLWLLPSGVKPPNPAELLGSQKMRALLDQGIDGAELMVLDATPVLPVADASVLAPAVDGVILVVHIGKTPRDAARRAREHLAAVGARVLGVVVNGVATPTRGYYHYAGYYDTELDQPESKSLAHS</sequence>
<evidence type="ECO:0000259" key="11">
    <source>
        <dbReference type="Pfam" id="PF01656"/>
    </source>
</evidence>
<dbReference type="Pfam" id="PF13807">
    <property type="entry name" value="GNVR"/>
    <property type="match status" value="1"/>
</dbReference>
<keyword evidence="7 10" id="KW-1133">Transmembrane helix</keyword>
<feature type="transmembrane region" description="Helical" evidence="10">
    <location>
        <begin position="417"/>
        <end position="435"/>
    </location>
</feature>
<name>A0A537LHH6_9BACT</name>
<dbReference type="CDD" id="cd05387">
    <property type="entry name" value="BY-kinase"/>
    <property type="match status" value="1"/>
</dbReference>
<dbReference type="InterPro" id="IPR003856">
    <property type="entry name" value="LPS_length_determ_N"/>
</dbReference>